<evidence type="ECO:0000256" key="4">
    <source>
        <dbReference type="ARBA" id="ARBA00023125"/>
    </source>
</evidence>
<proteinExistence type="inferred from homology"/>
<keyword evidence="1" id="KW-0678">Repressor</keyword>
<organism evidence="7 8">
    <name type="scientific">Paracoccus alcaliphilus</name>
    <dbReference type="NCBI Taxonomy" id="34002"/>
    <lineage>
        <taxon>Bacteria</taxon>
        <taxon>Pseudomonadati</taxon>
        <taxon>Pseudomonadota</taxon>
        <taxon>Alphaproteobacteria</taxon>
        <taxon>Rhodobacterales</taxon>
        <taxon>Paracoccaceae</taxon>
        <taxon>Paracoccus</taxon>
    </lineage>
</organism>
<evidence type="ECO:0000313" key="7">
    <source>
        <dbReference type="EMBL" id="SEO15733.1"/>
    </source>
</evidence>
<keyword evidence="5" id="KW-0804">Transcription</keyword>
<evidence type="ECO:0000256" key="3">
    <source>
        <dbReference type="ARBA" id="ARBA00023015"/>
    </source>
</evidence>
<protein>
    <submittedName>
        <fullName evidence="7">Uncharacterized conserved protein, DUF1778 family</fullName>
    </submittedName>
</protein>
<keyword evidence="4" id="KW-0238">DNA-binding</keyword>
<dbReference type="PANTHER" id="PTHR35401">
    <property type="entry name" value="COPG FAMILY HELIX-TURN-HELIX PROTEIN-RELATED-RELATED"/>
    <property type="match status" value="1"/>
</dbReference>
<dbReference type="GO" id="GO:0006355">
    <property type="term" value="P:regulation of DNA-templated transcription"/>
    <property type="evidence" value="ECO:0007669"/>
    <property type="project" value="InterPro"/>
</dbReference>
<dbReference type="Proteomes" id="UP000199054">
    <property type="component" value="Unassembled WGS sequence"/>
</dbReference>
<dbReference type="Pfam" id="PF08681">
    <property type="entry name" value="TacA1"/>
    <property type="match status" value="1"/>
</dbReference>
<dbReference type="GO" id="GO:0003677">
    <property type="term" value="F:DNA binding"/>
    <property type="evidence" value="ECO:0007669"/>
    <property type="project" value="UniProtKB-KW"/>
</dbReference>
<dbReference type="EMBL" id="FODE01000039">
    <property type="protein sequence ID" value="SEO15733.1"/>
    <property type="molecule type" value="Genomic_DNA"/>
</dbReference>
<sequence>MAAVTSKEDAPRRSLINLRVTPRDRDLIDRAAAALGKNRSEFMMEASRQAAEDALLDRTAFRLDAEQFSAFMAQLDAPPAPNERLGKLLATPAPWER</sequence>
<keyword evidence="3" id="KW-0805">Transcription regulation</keyword>
<evidence type="ECO:0000256" key="2">
    <source>
        <dbReference type="ARBA" id="ARBA00022649"/>
    </source>
</evidence>
<dbReference type="STRING" id="34002.SAMN04489859_103928"/>
<evidence type="ECO:0000313" key="8">
    <source>
        <dbReference type="Proteomes" id="UP000199054"/>
    </source>
</evidence>
<comment type="similarity">
    <text evidence="6">Belongs to the TacA antitoxin family.</text>
</comment>
<dbReference type="InterPro" id="IPR014795">
    <property type="entry name" value="TacA_1-like"/>
</dbReference>
<evidence type="ECO:0000256" key="6">
    <source>
        <dbReference type="ARBA" id="ARBA00049988"/>
    </source>
</evidence>
<accession>A0A1H8MEJ3</accession>
<dbReference type="SUPFAM" id="SSF47598">
    <property type="entry name" value="Ribbon-helix-helix"/>
    <property type="match status" value="1"/>
</dbReference>
<gene>
    <name evidence="7" type="ORF">SAMN04489859_103928</name>
</gene>
<dbReference type="Gene3D" id="1.20.5.780">
    <property type="entry name" value="Single helix bin"/>
    <property type="match status" value="1"/>
</dbReference>
<evidence type="ECO:0000256" key="1">
    <source>
        <dbReference type="ARBA" id="ARBA00022491"/>
    </source>
</evidence>
<keyword evidence="2" id="KW-1277">Toxin-antitoxin system</keyword>
<keyword evidence="8" id="KW-1185">Reference proteome</keyword>
<dbReference type="OrthoDB" id="559702at2"/>
<name>A0A1H8MEJ3_9RHOB</name>
<evidence type="ECO:0000256" key="5">
    <source>
        <dbReference type="ARBA" id="ARBA00023163"/>
    </source>
</evidence>
<reference evidence="7 8" key="1">
    <citation type="submission" date="2016-10" db="EMBL/GenBank/DDBJ databases">
        <authorList>
            <person name="de Groot N.N."/>
        </authorList>
    </citation>
    <scope>NUCLEOTIDE SEQUENCE [LARGE SCALE GENOMIC DNA]</scope>
    <source>
        <strain evidence="7 8">DSM 8512</strain>
    </source>
</reference>
<dbReference type="AlphaFoldDB" id="A0A1H8MEJ3"/>
<dbReference type="InterPro" id="IPR010985">
    <property type="entry name" value="Ribbon_hlx_hlx"/>
</dbReference>
<dbReference type="PANTHER" id="PTHR35401:SF1">
    <property type="entry name" value="CYTOPLASMIC PROTEIN"/>
    <property type="match status" value="1"/>
</dbReference>
<dbReference type="RefSeq" id="WP_090616586.1">
    <property type="nucleotide sequence ID" value="NZ_CP067124.1"/>
</dbReference>